<dbReference type="OrthoDB" id="156309at2759"/>
<evidence type="ECO:0000256" key="2">
    <source>
        <dbReference type="SAM" id="MobiDB-lite"/>
    </source>
</evidence>
<protein>
    <submittedName>
        <fullName evidence="5">Aste57867_11040 protein</fullName>
    </submittedName>
</protein>
<feature type="compositionally biased region" description="Low complexity" evidence="2">
    <location>
        <begin position="16"/>
        <end position="29"/>
    </location>
</feature>
<keyword evidence="6" id="KW-1185">Reference proteome</keyword>
<dbReference type="AlphaFoldDB" id="A0A485KT28"/>
<keyword evidence="1" id="KW-0863">Zinc-finger</keyword>
<reference evidence="4" key="2">
    <citation type="submission" date="2019-06" db="EMBL/GenBank/DDBJ databases">
        <title>Genomics analysis of Aphanomyces spp. identifies a new class of oomycete effector associated with host adaptation.</title>
        <authorList>
            <person name="Gaulin E."/>
        </authorList>
    </citation>
    <scope>NUCLEOTIDE SEQUENCE</scope>
    <source>
        <strain evidence="4">CBS 578.67</strain>
    </source>
</reference>
<feature type="region of interest" description="Disordered" evidence="2">
    <location>
        <begin position="1"/>
        <end position="29"/>
    </location>
</feature>
<name>A0A485KT28_9STRA</name>
<feature type="domain" description="RING-type" evidence="3">
    <location>
        <begin position="83"/>
        <end position="125"/>
    </location>
</feature>
<evidence type="ECO:0000313" key="4">
    <source>
        <dbReference type="EMBL" id="KAF0698320.1"/>
    </source>
</evidence>
<dbReference type="PANTHER" id="PTHR31315">
    <property type="entry name" value="PROTEIN SIP5"/>
    <property type="match status" value="1"/>
</dbReference>
<evidence type="ECO:0000256" key="1">
    <source>
        <dbReference type="PROSITE-ProRule" id="PRU00175"/>
    </source>
</evidence>
<evidence type="ECO:0000313" key="5">
    <source>
        <dbReference type="EMBL" id="VFT87908.1"/>
    </source>
</evidence>
<keyword evidence="1" id="KW-0479">Metal-binding</keyword>
<keyword evidence="1" id="KW-0862">Zinc</keyword>
<sequence length="265" mass="28837">MGSNSSRGSGSGGGVLASSHASKTSAFTKSKSPTYEAERFTRPTGLYKSCLWDQKVVRKLIVNRKIAPRYPGSEIPTLDSYECPICFLYYPSTLNQSSCCKQAICTECFLQTKPPNKAVCCPFCNTDNFRTNFTVGSTGSLKPIFRSDSGCTELSSPEASSMSDDIEVHFASVADRQKLQAELSAQVGLVTRPQPLPNHRSTTYAAFVGSDDHDSTSCLEEMMIMEAIRRSMLECEPKHRDHHTSTTISHRGQGLIPSAAPSAAS</sequence>
<dbReference type="EMBL" id="CAADRA010005268">
    <property type="protein sequence ID" value="VFT87908.1"/>
    <property type="molecule type" value="Genomic_DNA"/>
</dbReference>
<evidence type="ECO:0000259" key="3">
    <source>
        <dbReference type="PROSITE" id="PS50089"/>
    </source>
</evidence>
<dbReference type="PANTHER" id="PTHR31315:SF1">
    <property type="entry name" value="PROTEIN SIP5"/>
    <property type="match status" value="1"/>
</dbReference>
<dbReference type="GO" id="GO:0005737">
    <property type="term" value="C:cytoplasm"/>
    <property type="evidence" value="ECO:0007669"/>
    <property type="project" value="TreeGrafter"/>
</dbReference>
<dbReference type="GO" id="GO:0008270">
    <property type="term" value="F:zinc ion binding"/>
    <property type="evidence" value="ECO:0007669"/>
    <property type="project" value="UniProtKB-KW"/>
</dbReference>
<dbReference type="PROSITE" id="PS50089">
    <property type="entry name" value="ZF_RING_2"/>
    <property type="match status" value="1"/>
</dbReference>
<reference evidence="5 6" key="1">
    <citation type="submission" date="2019-03" db="EMBL/GenBank/DDBJ databases">
        <authorList>
            <person name="Gaulin E."/>
            <person name="Dumas B."/>
        </authorList>
    </citation>
    <scope>NUCLEOTIDE SEQUENCE [LARGE SCALE GENOMIC DNA]</scope>
    <source>
        <strain evidence="5">CBS 568.67</strain>
    </source>
</reference>
<organism evidence="5 6">
    <name type="scientific">Aphanomyces stellatus</name>
    <dbReference type="NCBI Taxonomy" id="120398"/>
    <lineage>
        <taxon>Eukaryota</taxon>
        <taxon>Sar</taxon>
        <taxon>Stramenopiles</taxon>
        <taxon>Oomycota</taxon>
        <taxon>Saprolegniomycetes</taxon>
        <taxon>Saprolegniales</taxon>
        <taxon>Verrucalvaceae</taxon>
        <taxon>Aphanomyces</taxon>
    </lineage>
</organism>
<gene>
    <name evidence="5" type="primary">Aste57867_11040</name>
    <name evidence="4" type="ORF">As57867_010998</name>
    <name evidence="5" type="ORF">ASTE57867_11040</name>
</gene>
<dbReference type="InterPro" id="IPR001841">
    <property type="entry name" value="Znf_RING"/>
</dbReference>
<dbReference type="InterPro" id="IPR039301">
    <property type="entry name" value="Sip5/DA2"/>
</dbReference>
<feature type="region of interest" description="Disordered" evidence="2">
    <location>
        <begin position="237"/>
        <end position="265"/>
    </location>
</feature>
<accession>A0A485KT28</accession>
<dbReference type="EMBL" id="VJMH01005247">
    <property type="protein sequence ID" value="KAF0698320.1"/>
    <property type="molecule type" value="Genomic_DNA"/>
</dbReference>
<dbReference type="Proteomes" id="UP000332933">
    <property type="component" value="Unassembled WGS sequence"/>
</dbReference>
<evidence type="ECO:0000313" key="6">
    <source>
        <dbReference type="Proteomes" id="UP000332933"/>
    </source>
</evidence>
<proteinExistence type="predicted"/>